<feature type="compositionally biased region" description="Polar residues" evidence="1">
    <location>
        <begin position="615"/>
        <end position="625"/>
    </location>
</feature>
<feature type="compositionally biased region" description="Basic and acidic residues" evidence="1">
    <location>
        <begin position="221"/>
        <end position="238"/>
    </location>
</feature>
<proteinExistence type="predicted"/>
<feature type="region of interest" description="Disordered" evidence="1">
    <location>
        <begin position="187"/>
        <end position="255"/>
    </location>
</feature>
<accession>A0A183UX45</accession>
<evidence type="ECO:0000313" key="3">
    <source>
        <dbReference type="Proteomes" id="UP000050794"/>
    </source>
</evidence>
<reference evidence="2 3" key="2">
    <citation type="submission" date="2018-11" db="EMBL/GenBank/DDBJ databases">
        <authorList>
            <consortium name="Pathogen Informatics"/>
        </authorList>
    </citation>
    <scope>NUCLEOTIDE SEQUENCE [LARGE SCALE GENOMIC DNA]</scope>
</reference>
<dbReference type="AlphaFoldDB" id="A0A183UX45"/>
<feature type="region of interest" description="Disordered" evidence="1">
    <location>
        <begin position="761"/>
        <end position="792"/>
    </location>
</feature>
<reference evidence="4" key="1">
    <citation type="submission" date="2016-06" db="UniProtKB">
        <authorList>
            <consortium name="WormBaseParasite"/>
        </authorList>
    </citation>
    <scope>IDENTIFICATION</scope>
</reference>
<evidence type="ECO:0000256" key="1">
    <source>
        <dbReference type="SAM" id="MobiDB-lite"/>
    </source>
</evidence>
<sequence>MCVMRERALYYFAVAEKKHHSDADELLPAEAISRDYRSSNDGHCLSNNKRAERVNLPTREGRGWARRNPDSGNRFQGGFRQSNMHTSRKSYRPNEFVLPGTVGGVDTESRSGVSYSIGNGKGWGGRRPNERFGVTEEEPVQSVSSGRSLARGVDCYSSGGRKSQWRDGEKDLVQEWTHPPFLQYPYQLNGRGRERRHGDFKTEDASRAEAPNSQQGSRGPEWFRPKEDCRQRTVEADRFSSSTKSTNALSGEVRNRMVSTERRELSYVSVDARRWERDQQEWDHNSLTSHDSQVQAWKMSSSYSQTLDGTAASRDCNPSERLPVKSCAVVKAVENMNEEGELENRRMREDAINAGIESMNIVITGTTNTPSLKIDDVGVSVRNEATERERKRPDCSATWLLGEKYSNGSCEAVIDDLDKDSKIAAAVTDIDGQKGRGVHHHDLGHSNLDVSHSGQLLNAFADGDEETCRCTSNGIVSQITQFPDEIEATKQEQQRALGGEKLTMMKRLSGGSEGWGNVAMRQNSSARRINRMTTLLAPLALPSSVSKLLAYMANSFTPPSSTRDETARVSSEGEVTAEVEADRGRSNLRSACYHEPVERQLTASPEDESHGKRCATSSSQFQLNEGSPMPPIMSVHRRNIEVPRLSNYTWDETDVCTISTTSAEGKSMVRLDEVNKGLLTSTVMPYHLGSQSATADSWHESKSYTAAGTVAIPPVKFFNGTQQWRVGGNRGGRSASVRELCADSSDRRALLLKGELVTVTSEEPEAANSTPSSSERAVRDYASSVGKTHNSQSNKQERLLSLQFLFFVLQATDKLDSFPLRAVVGRWEERGSGGDAETV</sequence>
<dbReference type="WBParaSite" id="TCNE_0001306501-mRNA-1">
    <property type="protein sequence ID" value="TCNE_0001306501-mRNA-1"/>
    <property type="gene ID" value="TCNE_0001306501"/>
</dbReference>
<name>A0A183UX45_TOXCA</name>
<gene>
    <name evidence="2" type="ORF">TCNE_LOCUS13065</name>
</gene>
<feature type="region of interest" description="Disordered" evidence="1">
    <location>
        <begin position="61"/>
        <end position="88"/>
    </location>
</feature>
<evidence type="ECO:0000313" key="4">
    <source>
        <dbReference type="WBParaSite" id="TCNE_0001306501-mRNA-1"/>
    </source>
</evidence>
<feature type="region of interest" description="Disordered" evidence="1">
    <location>
        <begin position="596"/>
        <end position="631"/>
    </location>
</feature>
<evidence type="ECO:0000313" key="2">
    <source>
        <dbReference type="EMBL" id="VDM44386.1"/>
    </source>
</evidence>
<keyword evidence="3" id="KW-1185">Reference proteome</keyword>
<dbReference type="EMBL" id="UYWY01021546">
    <property type="protein sequence ID" value="VDM44386.1"/>
    <property type="molecule type" value="Genomic_DNA"/>
</dbReference>
<feature type="region of interest" description="Disordered" evidence="1">
    <location>
        <begin position="557"/>
        <end position="579"/>
    </location>
</feature>
<feature type="compositionally biased region" description="Basic and acidic residues" evidence="1">
    <location>
        <begin position="196"/>
        <end position="207"/>
    </location>
</feature>
<protein>
    <submittedName>
        <fullName evidence="4">GYF domain-containing protein</fullName>
    </submittedName>
</protein>
<organism evidence="3 4">
    <name type="scientific">Toxocara canis</name>
    <name type="common">Canine roundworm</name>
    <dbReference type="NCBI Taxonomy" id="6265"/>
    <lineage>
        <taxon>Eukaryota</taxon>
        <taxon>Metazoa</taxon>
        <taxon>Ecdysozoa</taxon>
        <taxon>Nematoda</taxon>
        <taxon>Chromadorea</taxon>
        <taxon>Rhabditida</taxon>
        <taxon>Spirurina</taxon>
        <taxon>Ascaridomorpha</taxon>
        <taxon>Ascaridoidea</taxon>
        <taxon>Toxocaridae</taxon>
        <taxon>Toxocara</taxon>
    </lineage>
</organism>
<feature type="compositionally biased region" description="Polar residues" evidence="1">
    <location>
        <begin position="239"/>
        <end position="249"/>
    </location>
</feature>
<dbReference type="Proteomes" id="UP000050794">
    <property type="component" value="Unassembled WGS sequence"/>
</dbReference>
<feature type="compositionally biased region" description="Polar residues" evidence="1">
    <location>
        <begin position="70"/>
        <end position="85"/>
    </location>
</feature>